<reference evidence="1" key="1">
    <citation type="submission" date="2020-05" db="EMBL/GenBank/DDBJ databases">
        <authorList>
            <person name="Chiriac C."/>
            <person name="Salcher M."/>
            <person name="Ghai R."/>
            <person name="Kavagutti S V."/>
        </authorList>
    </citation>
    <scope>NUCLEOTIDE SEQUENCE</scope>
</reference>
<gene>
    <name evidence="1" type="ORF">UFOVP1604_83</name>
</gene>
<evidence type="ECO:0000313" key="1">
    <source>
        <dbReference type="EMBL" id="CAB4219000.1"/>
    </source>
</evidence>
<proteinExistence type="predicted"/>
<organism evidence="1">
    <name type="scientific">uncultured Caudovirales phage</name>
    <dbReference type="NCBI Taxonomy" id="2100421"/>
    <lineage>
        <taxon>Viruses</taxon>
        <taxon>Duplodnaviria</taxon>
        <taxon>Heunggongvirae</taxon>
        <taxon>Uroviricota</taxon>
        <taxon>Caudoviricetes</taxon>
        <taxon>Peduoviridae</taxon>
        <taxon>Maltschvirus</taxon>
        <taxon>Maltschvirus maltsch</taxon>
    </lineage>
</organism>
<sequence length="58" mass="6511">MTTNVTATIEKIRELVEEFPNDMQLGEAVRKLIVHGIDSIVPNKSTTVTKTFDYSKSN</sequence>
<accession>A0A6J5SUS5</accession>
<dbReference type="EMBL" id="LR797474">
    <property type="protein sequence ID" value="CAB4219000.1"/>
    <property type="molecule type" value="Genomic_DNA"/>
</dbReference>
<protein>
    <submittedName>
        <fullName evidence="1">Uncharacterized protein</fullName>
    </submittedName>
</protein>
<name>A0A6J5SUS5_9CAUD</name>